<dbReference type="Proteomes" id="UP000183275">
    <property type="component" value="Unassembled WGS sequence"/>
</dbReference>
<sequence>MKNTFSGSSGDGAQQSVSLAVVNAVAAHRDVDPVELPTLYEWIDPDALDSLFEPTRTGGPRRGRLEFPYDGHTVVVDYTDEVTITVDGTQMADAIAASPRGPVTDA</sequence>
<dbReference type="EMBL" id="FOIS01000002">
    <property type="protein sequence ID" value="SEW03000.1"/>
    <property type="molecule type" value="Genomic_DNA"/>
</dbReference>
<protein>
    <recommendedName>
        <fullName evidence="1">Halobacterial output domain-containing protein</fullName>
    </recommendedName>
</protein>
<proteinExistence type="predicted"/>
<dbReference type="eggNOG" id="arCOG09008">
    <property type="taxonomic scope" value="Archaea"/>
</dbReference>
<dbReference type="AlphaFoldDB" id="A0A1I0NP75"/>
<accession>A0A1I0NP75</accession>
<keyword evidence="3" id="KW-1185">Reference proteome</keyword>
<dbReference type="OrthoDB" id="157619at2157"/>
<evidence type="ECO:0000313" key="3">
    <source>
        <dbReference type="Proteomes" id="UP000183275"/>
    </source>
</evidence>
<dbReference type="Pfam" id="PF18545">
    <property type="entry name" value="HalOD1"/>
    <property type="match status" value="1"/>
</dbReference>
<evidence type="ECO:0000259" key="1">
    <source>
        <dbReference type="Pfam" id="PF18545"/>
    </source>
</evidence>
<reference evidence="3" key="1">
    <citation type="submission" date="2016-10" db="EMBL/GenBank/DDBJ databases">
        <authorList>
            <person name="Varghese N."/>
        </authorList>
    </citation>
    <scope>NUCLEOTIDE SEQUENCE [LARGE SCALE GENOMIC DNA]</scope>
    <source>
        <strain evidence="3">CGMCC 1.12284</strain>
    </source>
</reference>
<dbReference type="RefSeq" id="WP_049990200.1">
    <property type="nucleotide sequence ID" value="NZ_FOIS01000002.1"/>
</dbReference>
<organism evidence="2 3">
    <name type="scientific">Natrinema salifodinae</name>
    <dbReference type="NCBI Taxonomy" id="1202768"/>
    <lineage>
        <taxon>Archaea</taxon>
        <taxon>Methanobacteriati</taxon>
        <taxon>Methanobacteriota</taxon>
        <taxon>Stenosarchaea group</taxon>
        <taxon>Halobacteria</taxon>
        <taxon>Halobacteriales</taxon>
        <taxon>Natrialbaceae</taxon>
        <taxon>Natrinema</taxon>
    </lineage>
</organism>
<gene>
    <name evidence="2" type="ORF">SAMN05216285_1941</name>
</gene>
<evidence type="ECO:0000313" key="2">
    <source>
        <dbReference type="EMBL" id="SEW03000.1"/>
    </source>
</evidence>
<dbReference type="InterPro" id="IPR040624">
    <property type="entry name" value="HalOD1"/>
</dbReference>
<name>A0A1I0NP75_9EURY</name>
<feature type="domain" description="Halobacterial output" evidence="1">
    <location>
        <begin position="14"/>
        <end position="85"/>
    </location>
</feature>